<evidence type="ECO:0000256" key="10">
    <source>
        <dbReference type="ARBA" id="ARBA00068150"/>
    </source>
</evidence>
<dbReference type="EC" id="2.7.13.3" evidence="2"/>
<keyword evidence="5" id="KW-0547">Nucleotide-binding</keyword>
<dbReference type="Gene3D" id="3.30.565.10">
    <property type="entry name" value="Histidine kinase-like ATPase, C-terminal domain"/>
    <property type="match status" value="1"/>
</dbReference>
<dbReference type="SUPFAM" id="SSF52172">
    <property type="entry name" value="CheY-like"/>
    <property type="match status" value="1"/>
</dbReference>
<feature type="domain" description="Histidine kinase" evidence="13">
    <location>
        <begin position="486"/>
        <end position="709"/>
    </location>
</feature>
<evidence type="ECO:0000256" key="3">
    <source>
        <dbReference type="ARBA" id="ARBA00022553"/>
    </source>
</evidence>
<dbReference type="FunFam" id="1.10.287.130:FF:000002">
    <property type="entry name" value="Two-component osmosensing histidine kinase"/>
    <property type="match status" value="1"/>
</dbReference>
<protein>
    <recommendedName>
        <fullName evidence="10">Sensory/regulatory protein RpfC</fullName>
        <ecNumber evidence="2">2.7.13.3</ecNumber>
    </recommendedName>
</protein>
<dbReference type="PROSITE" id="PS50109">
    <property type="entry name" value="HIS_KIN"/>
    <property type="match status" value="1"/>
</dbReference>
<dbReference type="GO" id="GO:0000155">
    <property type="term" value="F:phosphorelay sensor kinase activity"/>
    <property type="evidence" value="ECO:0007669"/>
    <property type="project" value="InterPro"/>
</dbReference>
<proteinExistence type="predicted"/>
<dbReference type="EMBL" id="CP014782">
    <property type="protein sequence ID" value="AQS39044.1"/>
    <property type="molecule type" value="Genomic_DNA"/>
</dbReference>
<evidence type="ECO:0000259" key="14">
    <source>
        <dbReference type="PROSITE" id="PS50110"/>
    </source>
</evidence>
<dbReference type="FunFam" id="3.30.565.10:FF:000010">
    <property type="entry name" value="Sensor histidine kinase RcsC"/>
    <property type="match status" value="1"/>
</dbReference>
<dbReference type="GO" id="GO:0005524">
    <property type="term" value="F:ATP binding"/>
    <property type="evidence" value="ECO:0007669"/>
    <property type="project" value="UniProtKB-KW"/>
</dbReference>
<name>A0A1S6HU74_9GAMM</name>
<dbReference type="SUPFAM" id="SSF47384">
    <property type="entry name" value="Homodimeric domain of signal transducing histidine kinase"/>
    <property type="match status" value="1"/>
</dbReference>
<dbReference type="InterPro" id="IPR004358">
    <property type="entry name" value="Sig_transdc_His_kin-like_C"/>
</dbReference>
<keyword evidence="3 11" id="KW-0597">Phosphoprotein</keyword>
<evidence type="ECO:0000256" key="11">
    <source>
        <dbReference type="PROSITE-ProRule" id="PRU00169"/>
    </source>
</evidence>
<dbReference type="Pfam" id="PF00512">
    <property type="entry name" value="HisKA"/>
    <property type="match status" value="1"/>
</dbReference>
<keyword evidence="6 15" id="KW-0418">Kinase</keyword>
<comment type="subunit">
    <text evidence="9">At low DSF concentrations, interacts with RpfF.</text>
</comment>
<evidence type="ECO:0000313" key="15">
    <source>
        <dbReference type="EMBL" id="AQS39044.1"/>
    </source>
</evidence>
<keyword evidence="12" id="KW-0472">Membrane</keyword>
<dbReference type="Pfam" id="PF00072">
    <property type="entry name" value="Response_reg"/>
    <property type="match status" value="1"/>
</dbReference>
<dbReference type="PROSITE" id="PS50110">
    <property type="entry name" value="RESPONSE_REGULATORY"/>
    <property type="match status" value="1"/>
</dbReference>
<dbReference type="SUPFAM" id="SSF47226">
    <property type="entry name" value="Histidine-containing phosphotransfer domain, HPT domain"/>
    <property type="match status" value="1"/>
</dbReference>
<dbReference type="Gene3D" id="1.20.120.160">
    <property type="entry name" value="HPT domain"/>
    <property type="match status" value="1"/>
</dbReference>
<evidence type="ECO:0000256" key="7">
    <source>
        <dbReference type="ARBA" id="ARBA00022840"/>
    </source>
</evidence>
<dbReference type="OrthoDB" id="9810730at2"/>
<dbReference type="Pfam" id="PF02518">
    <property type="entry name" value="HATPase_c"/>
    <property type="match status" value="1"/>
</dbReference>
<organism evidence="15 16">
    <name type="scientific">Shewanella psychrophila</name>
    <dbReference type="NCBI Taxonomy" id="225848"/>
    <lineage>
        <taxon>Bacteria</taxon>
        <taxon>Pseudomonadati</taxon>
        <taxon>Pseudomonadota</taxon>
        <taxon>Gammaproteobacteria</taxon>
        <taxon>Alteromonadales</taxon>
        <taxon>Shewanellaceae</taxon>
        <taxon>Shewanella</taxon>
    </lineage>
</organism>
<dbReference type="CDD" id="cd17546">
    <property type="entry name" value="REC_hyHK_CKI1_RcsC-like"/>
    <property type="match status" value="1"/>
</dbReference>
<dbReference type="GO" id="GO:0005886">
    <property type="term" value="C:plasma membrane"/>
    <property type="evidence" value="ECO:0007669"/>
    <property type="project" value="UniProtKB-SubCell"/>
</dbReference>
<keyword evidence="16" id="KW-1185">Reference proteome</keyword>
<keyword evidence="7" id="KW-0067">ATP-binding</keyword>
<evidence type="ECO:0000256" key="8">
    <source>
        <dbReference type="ARBA" id="ARBA00023012"/>
    </source>
</evidence>
<reference evidence="15 16" key="1">
    <citation type="submission" date="2016-03" db="EMBL/GenBank/DDBJ databases">
        <title>Complete genome sequence of Shewanella psychrophila WP2, a deep sea bacterium isolated from west Pacific sediment.</title>
        <authorList>
            <person name="Xu G."/>
            <person name="Jian H."/>
        </authorList>
    </citation>
    <scope>NUCLEOTIDE SEQUENCE [LARGE SCALE GENOMIC DNA]</scope>
    <source>
        <strain evidence="15 16">WP2</strain>
    </source>
</reference>
<keyword evidence="4" id="KW-0808">Transferase</keyword>
<dbReference type="SMART" id="SM00448">
    <property type="entry name" value="REC"/>
    <property type="match status" value="1"/>
</dbReference>
<evidence type="ECO:0000256" key="2">
    <source>
        <dbReference type="ARBA" id="ARBA00012438"/>
    </source>
</evidence>
<dbReference type="InterPro" id="IPR036641">
    <property type="entry name" value="HPT_dom_sf"/>
</dbReference>
<keyword evidence="8" id="KW-0902">Two-component regulatory system</keyword>
<dbReference type="Proteomes" id="UP000189545">
    <property type="component" value="Chromosome"/>
</dbReference>
<evidence type="ECO:0000256" key="5">
    <source>
        <dbReference type="ARBA" id="ARBA00022741"/>
    </source>
</evidence>
<keyword evidence="12" id="KW-0812">Transmembrane</keyword>
<dbReference type="PANTHER" id="PTHR45339:SF3">
    <property type="entry name" value="HISTIDINE KINASE"/>
    <property type="match status" value="1"/>
</dbReference>
<feature type="transmembrane region" description="Helical" evidence="12">
    <location>
        <begin position="21"/>
        <end position="42"/>
    </location>
</feature>
<dbReference type="InterPro" id="IPR005467">
    <property type="entry name" value="His_kinase_dom"/>
</dbReference>
<feature type="domain" description="Response regulatory" evidence="14">
    <location>
        <begin position="741"/>
        <end position="857"/>
    </location>
</feature>
<dbReference type="Gene3D" id="1.10.287.130">
    <property type="match status" value="1"/>
</dbReference>
<dbReference type="InterPro" id="IPR036097">
    <property type="entry name" value="HisK_dim/P_sf"/>
</dbReference>
<gene>
    <name evidence="15" type="ORF">Sps_03929</name>
</gene>
<dbReference type="PRINTS" id="PR00344">
    <property type="entry name" value="BCTRLSENSOR"/>
</dbReference>
<dbReference type="STRING" id="225848.Sps_03929"/>
<dbReference type="SUPFAM" id="SSF55874">
    <property type="entry name" value="ATPase domain of HSP90 chaperone/DNA topoisomerase II/histidine kinase"/>
    <property type="match status" value="1"/>
</dbReference>
<evidence type="ECO:0000259" key="13">
    <source>
        <dbReference type="PROSITE" id="PS50109"/>
    </source>
</evidence>
<dbReference type="CDD" id="cd16922">
    <property type="entry name" value="HATPase_EvgS-ArcB-TorS-like"/>
    <property type="match status" value="1"/>
</dbReference>
<dbReference type="Gene3D" id="3.40.50.2300">
    <property type="match status" value="1"/>
</dbReference>
<dbReference type="InterPro" id="IPR003661">
    <property type="entry name" value="HisK_dim/P_dom"/>
</dbReference>
<keyword evidence="12" id="KW-1133">Transmembrane helix</keyword>
<feature type="modified residue" description="4-aspartylphosphate" evidence="11">
    <location>
        <position position="790"/>
    </location>
</feature>
<dbReference type="AlphaFoldDB" id="A0A1S6HU74"/>
<evidence type="ECO:0000256" key="9">
    <source>
        <dbReference type="ARBA" id="ARBA00064003"/>
    </source>
</evidence>
<dbReference type="CDD" id="cd00082">
    <property type="entry name" value="HisKA"/>
    <property type="match status" value="1"/>
</dbReference>
<dbReference type="InterPro" id="IPR011006">
    <property type="entry name" value="CheY-like_superfamily"/>
</dbReference>
<sequence length="988" mass="111394">MDSRSQKRLLTSRIKVRKISFRFNVLILTLFLVGIIGGSVLANLSYHIDDYITVDRATTALDKARLTELVYGRDGSILSASKIQKNMDQILKSIDRKDLGVYFLDPENGESPFINALNKYESNFELFVGKQEQFNQRKAKVTHSASQLTSQLIKLTQYQEKHIEAGVKKINELRSIVDRKYKLVIISTDTRVKAQQVMSLIRHYNSDKFQQQALLELTNHIKQTLSINHLNTDEKVLFESAKQAAVDLHMLVSLQAPHSLKTKKQYMDAGLSFIAAANKLDNREHEKLNKFQAESWRIQTSIINRVKILKNVNLLTQDINQLWQDEDDFFSSFSDTRFSSYPEVTNQLSNTEQQTKTLNTLLLEDDEKQLMSAIIDMLQQHRIDFKASISKAKTIIKIKEDMHSAALIADQYLTSMLDKESQDIKEANKITINMWGLWALFFISLIILLILVRRSHNEIVDLTQDLNQAITDAEKAKEAKSFFLANMSHEIRTPMNAIIGMTDLALQTNLNSETTSYINDANQSAKLLLGIIDDILDFSKIEANKLTLEEINFDIRKVIKDFDVVIRNRAQESSLALQINIDENVPKLLKGDPLRLYQILLNLGSNAVKFTSKGSVTLSVSMLKKTSSPENIGLQFKVRDTGIGMSKQETANLFQSFTQADSSTSRTFGGTGLGLVISRQLVESMGGNISIESEKGVGTTFKVRVYFKPPSSDNLSMISDDALNTDPGIMSKNIASLIDKKILLAEDNETNQRLIKALFLKKGIEITIVNNGLEAVNLLEKKTFDAVLMDCQMPILDGYHATQRIRNELNLQDLPIIALTANIMYEDRQKAFAYGMNDVIGKPLDFEKLIATLVKHIEIVGENVELAKPNPEQPEIKNIQNKPILDVNVGLQITDHDDDLYAELLGYFIENYATLAPLANYPTPSEIKNYLHELKGVASNIGAVALADICSKYEHAPSSLNNQQMNEITTLSDKTNQKIARYLKEGKL</sequence>
<dbReference type="InterPro" id="IPR036890">
    <property type="entry name" value="HATPase_C_sf"/>
</dbReference>
<comment type="catalytic activity">
    <reaction evidence="1">
        <text>ATP + protein L-histidine = ADP + protein N-phospho-L-histidine.</text>
        <dbReference type="EC" id="2.7.13.3"/>
    </reaction>
</comment>
<accession>A0A1S6HU74</accession>
<evidence type="ECO:0000313" key="16">
    <source>
        <dbReference type="Proteomes" id="UP000189545"/>
    </source>
</evidence>
<dbReference type="SMART" id="SM00387">
    <property type="entry name" value="HATPase_c"/>
    <property type="match status" value="1"/>
</dbReference>
<dbReference type="PANTHER" id="PTHR45339">
    <property type="entry name" value="HYBRID SIGNAL TRANSDUCTION HISTIDINE KINASE J"/>
    <property type="match status" value="1"/>
</dbReference>
<evidence type="ECO:0000256" key="4">
    <source>
        <dbReference type="ARBA" id="ARBA00022679"/>
    </source>
</evidence>
<evidence type="ECO:0000256" key="12">
    <source>
        <dbReference type="SAM" id="Phobius"/>
    </source>
</evidence>
<evidence type="ECO:0000256" key="1">
    <source>
        <dbReference type="ARBA" id="ARBA00000085"/>
    </source>
</evidence>
<evidence type="ECO:0000256" key="6">
    <source>
        <dbReference type="ARBA" id="ARBA00022777"/>
    </source>
</evidence>
<dbReference type="InterPro" id="IPR001789">
    <property type="entry name" value="Sig_transdc_resp-reg_receiver"/>
</dbReference>
<dbReference type="SMART" id="SM00388">
    <property type="entry name" value="HisKA"/>
    <property type="match status" value="1"/>
</dbReference>
<dbReference type="KEGG" id="spsw:Sps_03929"/>
<dbReference type="InterPro" id="IPR003594">
    <property type="entry name" value="HATPase_dom"/>
</dbReference>